<dbReference type="GO" id="GO:0016301">
    <property type="term" value="F:kinase activity"/>
    <property type="evidence" value="ECO:0007669"/>
    <property type="project" value="UniProtKB-KW"/>
</dbReference>
<dbReference type="Proteomes" id="UP001418222">
    <property type="component" value="Unassembled WGS sequence"/>
</dbReference>
<keyword evidence="2" id="KW-0808">Transferase</keyword>
<dbReference type="PANTHER" id="PTHR33929">
    <property type="entry name" value="MEMBRANE-ASSOCIATED KINASE REGULATOR 2-RELATED"/>
    <property type="match status" value="1"/>
</dbReference>
<accession>A0AAP0BH15</accession>
<evidence type="ECO:0000256" key="1">
    <source>
        <dbReference type="SAM" id="MobiDB-lite"/>
    </source>
</evidence>
<feature type="region of interest" description="Disordered" evidence="1">
    <location>
        <begin position="232"/>
        <end position="262"/>
    </location>
</feature>
<name>A0AAP0BH15_9ASPA</name>
<feature type="compositionally biased region" description="Polar residues" evidence="1">
    <location>
        <begin position="1"/>
        <end position="17"/>
    </location>
</feature>
<feature type="compositionally biased region" description="Low complexity" evidence="1">
    <location>
        <begin position="235"/>
        <end position="247"/>
    </location>
</feature>
<evidence type="ECO:0000313" key="3">
    <source>
        <dbReference type="Proteomes" id="UP001418222"/>
    </source>
</evidence>
<dbReference type="PANTHER" id="PTHR33929:SF1">
    <property type="entry name" value="MEMBRANE-ASSOCIATED KINASE REGULATOR 2-RELATED"/>
    <property type="match status" value="1"/>
</dbReference>
<protein>
    <submittedName>
        <fullName evidence="2">Membrane-associated kinase regulator 5</fullName>
    </submittedName>
</protein>
<feature type="region of interest" description="Disordered" evidence="1">
    <location>
        <begin position="1"/>
        <end position="43"/>
    </location>
</feature>
<dbReference type="GO" id="GO:0005886">
    <property type="term" value="C:plasma membrane"/>
    <property type="evidence" value="ECO:0007669"/>
    <property type="project" value="InterPro"/>
</dbReference>
<evidence type="ECO:0000313" key="2">
    <source>
        <dbReference type="EMBL" id="KAK8938867.1"/>
    </source>
</evidence>
<keyword evidence="2" id="KW-0418">Kinase</keyword>
<reference evidence="2 3" key="1">
    <citation type="journal article" date="2022" name="Nat. Plants">
        <title>Genomes of leafy and leafless Platanthera orchids illuminate the evolution of mycoheterotrophy.</title>
        <authorList>
            <person name="Li M.H."/>
            <person name="Liu K.W."/>
            <person name="Li Z."/>
            <person name="Lu H.C."/>
            <person name="Ye Q.L."/>
            <person name="Zhang D."/>
            <person name="Wang J.Y."/>
            <person name="Li Y.F."/>
            <person name="Zhong Z.M."/>
            <person name="Liu X."/>
            <person name="Yu X."/>
            <person name="Liu D.K."/>
            <person name="Tu X.D."/>
            <person name="Liu B."/>
            <person name="Hao Y."/>
            <person name="Liao X.Y."/>
            <person name="Jiang Y.T."/>
            <person name="Sun W.H."/>
            <person name="Chen J."/>
            <person name="Chen Y.Q."/>
            <person name="Ai Y."/>
            <person name="Zhai J.W."/>
            <person name="Wu S.S."/>
            <person name="Zhou Z."/>
            <person name="Hsiao Y.Y."/>
            <person name="Wu W.L."/>
            <person name="Chen Y.Y."/>
            <person name="Lin Y.F."/>
            <person name="Hsu J.L."/>
            <person name="Li C.Y."/>
            <person name="Wang Z.W."/>
            <person name="Zhao X."/>
            <person name="Zhong W.Y."/>
            <person name="Ma X.K."/>
            <person name="Ma L."/>
            <person name="Huang J."/>
            <person name="Chen G.Z."/>
            <person name="Huang M.Z."/>
            <person name="Huang L."/>
            <person name="Peng D.H."/>
            <person name="Luo Y.B."/>
            <person name="Zou S.Q."/>
            <person name="Chen S.P."/>
            <person name="Lan S."/>
            <person name="Tsai W.C."/>
            <person name="Van de Peer Y."/>
            <person name="Liu Z.J."/>
        </authorList>
    </citation>
    <scope>NUCLEOTIDE SEQUENCE [LARGE SCALE GENOMIC DNA]</scope>
    <source>
        <strain evidence="2">Lor287</strain>
    </source>
</reference>
<gene>
    <name evidence="2" type="primary">MAKR5</name>
    <name evidence="2" type="ORF">KSP39_PZI011065</name>
</gene>
<dbReference type="AlphaFoldDB" id="A0AAP0BH15"/>
<dbReference type="EMBL" id="JBBWWQ010000009">
    <property type="protein sequence ID" value="KAK8938867.1"/>
    <property type="molecule type" value="Genomic_DNA"/>
</dbReference>
<comment type="caution">
    <text evidence="2">The sequence shown here is derived from an EMBL/GenBank/DDBJ whole genome shotgun (WGS) entry which is preliminary data.</text>
</comment>
<sequence>MESSNLLKQSRANSTTAAAPLPKSPQQRSENGGADSDDEGPFFDLEVTIPNEKFGDETDESNFILNSPENEKFPFMLLPSDDFFSKSRFAPPLLKPQLYFSDTKSVTSFRISTLDPRKELNFLPKQSKYFATLNVKDAPMEILFAGEDSTGVGVFPSEKKNFSCKSKDAVHKYLGKIRPLYFRVSKKYSEKFSLFLDYEKGRAKAEETAVKTGENCRKPAMLAKLRSTCKKLGKSKSASSAMAAASSPQRRRDESGQMQQDGIQSAIVHCKRSFNAVSEGMMNMILKSRRFLSGN</sequence>
<dbReference type="InterPro" id="IPR039619">
    <property type="entry name" value="MAKR2/5"/>
</dbReference>
<proteinExistence type="predicted"/>
<keyword evidence="3" id="KW-1185">Reference proteome</keyword>
<organism evidence="2 3">
    <name type="scientific">Platanthera zijinensis</name>
    <dbReference type="NCBI Taxonomy" id="2320716"/>
    <lineage>
        <taxon>Eukaryota</taxon>
        <taxon>Viridiplantae</taxon>
        <taxon>Streptophyta</taxon>
        <taxon>Embryophyta</taxon>
        <taxon>Tracheophyta</taxon>
        <taxon>Spermatophyta</taxon>
        <taxon>Magnoliopsida</taxon>
        <taxon>Liliopsida</taxon>
        <taxon>Asparagales</taxon>
        <taxon>Orchidaceae</taxon>
        <taxon>Orchidoideae</taxon>
        <taxon>Orchideae</taxon>
        <taxon>Orchidinae</taxon>
        <taxon>Platanthera</taxon>
    </lineage>
</organism>